<dbReference type="Gene3D" id="3.20.80.10">
    <property type="entry name" value="Regulatory factor, effector binding domain"/>
    <property type="match status" value="1"/>
</dbReference>
<name>A0A923KM50_9BURK</name>
<evidence type="ECO:0000259" key="1">
    <source>
        <dbReference type="SMART" id="SM00871"/>
    </source>
</evidence>
<dbReference type="EMBL" id="JACOFV010000001">
    <property type="protein sequence ID" value="MBC3860548.1"/>
    <property type="molecule type" value="Genomic_DNA"/>
</dbReference>
<comment type="caution">
    <text evidence="2">The sequence shown here is derived from an EMBL/GenBank/DDBJ whole genome shotgun (WGS) entry which is preliminary data.</text>
</comment>
<evidence type="ECO:0000313" key="3">
    <source>
        <dbReference type="Proteomes" id="UP000634011"/>
    </source>
</evidence>
<dbReference type="PANTHER" id="PTHR40055">
    <property type="entry name" value="TRANSCRIPTIONAL REGULATOR YGIV-RELATED"/>
    <property type="match status" value="1"/>
</dbReference>
<proteinExistence type="predicted"/>
<dbReference type="InterPro" id="IPR010499">
    <property type="entry name" value="AraC_E-bd"/>
</dbReference>
<dbReference type="InterPro" id="IPR011256">
    <property type="entry name" value="Reg_factor_effector_dom_sf"/>
</dbReference>
<dbReference type="RefSeq" id="WP_186910494.1">
    <property type="nucleotide sequence ID" value="NZ_JACOFV010000001.1"/>
</dbReference>
<organism evidence="2 3">
    <name type="scientific">Undibacterium jejuense</name>
    <dbReference type="NCBI Taxonomy" id="1344949"/>
    <lineage>
        <taxon>Bacteria</taxon>
        <taxon>Pseudomonadati</taxon>
        <taxon>Pseudomonadota</taxon>
        <taxon>Betaproteobacteria</taxon>
        <taxon>Burkholderiales</taxon>
        <taxon>Oxalobacteraceae</taxon>
        <taxon>Undibacterium</taxon>
    </lineage>
</organism>
<dbReference type="Pfam" id="PF06445">
    <property type="entry name" value="GyrI-like"/>
    <property type="match status" value="1"/>
</dbReference>
<dbReference type="AlphaFoldDB" id="A0A923KM50"/>
<dbReference type="SMART" id="SM00871">
    <property type="entry name" value="AraC_E_bind"/>
    <property type="match status" value="1"/>
</dbReference>
<accession>A0A923KM50</accession>
<evidence type="ECO:0000313" key="2">
    <source>
        <dbReference type="EMBL" id="MBC3860548.1"/>
    </source>
</evidence>
<sequence>MNVEIIDFPETLVAAIEHRGSPDLEHESVRRLIAWRIEYRYPPERYRTFGVHYDDPFTTAPDLYRADFCISVEQEVPLNSYGVVNKVIPGGRCAKVRHVGSRENIGAARYLSETWLPASGESLRSFPLFFHYVNVGPNVSESEMVTDVYLPLR</sequence>
<dbReference type="SUPFAM" id="SSF55136">
    <property type="entry name" value="Probable bacterial effector-binding domain"/>
    <property type="match status" value="1"/>
</dbReference>
<dbReference type="PANTHER" id="PTHR40055:SF1">
    <property type="entry name" value="TRANSCRIPTIONAL REGULATOR YGIV-RELATED"/>
    <property type="match status" value="1"/>
</dbReference>
<reference evidence="2" key="1">
    <citation type="submission" date="2020-08" db="EMBL/GenBank/DDBJ databases">
        <title>Novel species isolated from subtropical streams in China.</title>
        <authorList>
            <person name="Lu H."/>
        </authorList>
    </citation>
    <scope>NUCLEOTIDE SEQUENCE</scope>
    <source>
        <strain evidence="2">KACC 12607</strain>
    </source>
</reference>
<protein>
    <submittedName>
        <fullName evidence="2">GyrI-like domain-containing protein</fullName>
    </submittedName>
</protein>
<dbReference type="InterPro" id="IPR050908">
    <property type="entry name" value="SmbC-like"/>
</dbReference>
<keyword evidence="3" id="KW-1185">Reference proteome</keyword>
<dbReference type="Proteomes" id="UP000634011">
    <property type="component" value="Unassembled WGS sequence"/>
</dbReference>
<feature type="domain" description="AraC effector-binding" evidence="1">
    <location>
        <begin position="1"/>
        <end position="153"/>
    </location>
</feature>
<dbReference type="InterPro" id="IPR029442">
    <property type="entry name" value="GyrI-like"/>
</dbReference>
<gene>
    <name evidence="2" type="ORF">H8K32_00405</name>
</gene>